<sequence length="153" mass="16420">MKLSSSAFENGKEIPSKYTCEGDDVSPPLSIEEVDPGTESLALVVDDPDAPGRVFDHWIIWNIPADADSIPEGVPPDEIVESLDGAIQGRNDFGAIGYRGPCPPEGPAHRYRFKLYALDTTLDLKPGSSKEELEAAVEGHVIGEVGLAGKYAR</sequence>
<dbReference type="PANTHER" id="PTHR30289:SF1">
    <property type="entry name" value="PEBP (PHOSPHATIDYLETHANOLAMINE-BINDING PROTEIN) FAMILY PROTEIN"/>
    <property type="match status" value="1"/>
</dbReference>
<evidence type="ECO:0000313" key="2">
    <source>
        <dbReference type="EMBL" id="KXB04626.1"/>
    </source>
</evidence>
<dbReference type="InterPro" id="IPR036610">
    <property type="entry name" value="PEBP-like_sf"/>
</dbReference>
<name>A0A133VDU7_9EURY</name>
<feature type="region of interest" description="Disordered" evidence="1">
    <location>
        <begin position="1"/>
        <end position="27"/>
    </location>
</feature>
<dbReference type="Gene3D" id="3.90.280.10">
    <property type="entry name" value="PEBP-like"/>
    <property type="match status" value="1"/>
</dbReference>
<dbReference type="SUPFAM" id="SSF49777">
    <property type="entry name" value="PEBP-like"/>
    <property type="match status" value="1"/>
</dbReference>
<accession>A0A133VDU7</accession>
<keyword evidence="3" id="KW-1185">Reference proteome</keyword>
<evidence type="ECO:0000256" key="1">
    <source>
        <dbReference type="SAM" id="MobiDB-lite"/>
    </source>
</evidence>
<dbReference type="NCBIfam" id="TIGR00481">
    <property type="entry name" value="YbhB/YbcL family Raf kinase inhibitor-like protein"/>
    <property type="match status" value="1"/>
</dbReference>
<proteinExistence type="predicted"/>
<dbReference type="PANTHER" id="PTHR30289">
    <property type="entry name" value="UNCHARACTERIZED PROTEIN YBCL-RELATED"/>
    <property type="match status" value="1"/>
</dbReference>
<comment type="caution">
    <text evidence="2">The sequence shown here is derived from an EMBL/GenBank/DDBJ whole genome shotgun (WGS) entry which is preliminary data.</text>
</comment>
<dbReference type="Pfam" id="PF01161">
    <property type="entry name" value="PBP"/>
    <property type="match status" value="1"/>
</dbReference>
<dbReference type="Proteomes" id="UP000070076">
    <property type="component" value="Unassembled WGS sequence"/>
</dbReference>
<protein>
    <recommendedName>
        <fullName evidence="4">Phosphatidylethanolamine-binding protein</fullName>
    </recommendedName>
</protein>
<organism evidence="2 3">
    <name type="scientific">candidate division MSBL1 archaeon SCGC-AAA261O19</name>
    <dbReference type="NCBI Taxonomy" id="1698277"/>
    <lineage>
        <taxon>Archaea</taxon>
        <taxon>Methanobacteriati</taxon>
        <taxon>Methanobacteriota</taxon>
        <taxon>candidate division MSBL1</taxon>
    </lineage>
</organism>
<dbReference type="EMBL" id="LHYB01000019">
    <property type="protein sequence ID" value="KXB04626.1"/>
    <property type="molecule type" value="Genomic_DNA"/>
</dbReference>
<dbReference type="AlphaFoldDB" id="A0A133VDU7"/>
<dbReference type="CDD" id="cd00865">
    <property type="entry name" value="PEBP_bact_arch"/>
    <property type="match status" value="1"/>
</dbReference>
<dbReference type="InterPro" id="IPR005247">
    <property type="entry name" value="YbhB_YbcL/LppC-like"/>
</dbReference>
<evidence type="ECO:0000313" key="3">
    <source>
        <dbReference type="Proteomes" id="UP000070076"/>
    </source>
</evidence>
<evidence type="ECO:0008006" key="4">
    <source>
        <dbReference type="Google" id="ProtNLM"/>
    </source>
</evidence>
<reference evidence="2 3" key="1">
    <citation type="journal article" date="2016" name="Sci. Rep.">
        <title>Metabolic traits of an uncultured archaeal lineage -MSBL1- from brine pools of the Red Sea.</title>
        <authorList>
            <person name="Mwirichia R."/>
            <person name="Alam I."/>
            <person name="Rashid M."/>
            <person name="Vinu M."/>
            <person name="Ba-Alawi W."/>
            <person name="Anthony Kamau A."/>
            <person name="Kamanda Ngugi D."/>
            <person name="Goker M."/>
            <person name="Klenk H.P."/>
            <person name="Bajic V."/>
            <person name="Stingl U."/>
        </authorList>
    </citation>
    <scope>NUCLEOTIDE SEQUENCE [LARGE SCALE GENOMIC DNA]</scope>
    <source>
        <strain evidence="2">SCGC-AAA261O19</strain>
    </source>
</reference>
<dbReference type="InterPro" id="IPR008914">
    <property type="entry name" value="PEBP"/>
</dbReference>
<gene>
    <name evidence="2" type="ORF">AKJ48_01950</name>
</gene>